<feature type="domain" description="NB-ARC" evidence="4">
    <location>
        <begin position="129"/>
        <end position="304"/>
    </location>
</feature>
<evidence type="ECO:0000313" key="5">
    <source>
        <dbReference type="Proteomes" id="UP001652623"/>
    </source>
</evidence>
<dbReference type="Pfam" id="PF00931">
    <property type="entry name" value="NB-ARC"/>
    <property type="match status" value="1"/>
</dbReference>
<protein>
    <submittedName>
        <fullName evidence="6">Disease resistance RPP13-like protein 1</fullName>
    </submittedName>
</protein>
<keyword evidence="2" id="KW-0175">Coiled coil</keyword>
<keyword evidence="5" id="KW-1185">Reference proteome</keyword>
<dbReference type="Gene3D" id="1.10.8.430">
    <property type="entry name" value="Helical domain of apoptotic protease-activating factors"/>
    <property type="match status" value="1"/>
</dbReference>
<dbReference type="RefSeq" id="XP_060669483.1">
    <property type="nucleotide sequence ID" value="XM_060813500.1"/>
</dbReference>
<name>A0ABM3ZYD6_ZIZJJ</name>
<dbReference type="Gene3D" id="3.40.50.300">
    <property type="entry name" value="P-loop containing nucleotide triphosphate hydrolases"/>
    <property type="match status" value="1"/>
</dbReference>
<dbReference type="PANTHER" id="PTHR36766">
    <property type="entry name" value="PLANT BROAD-SPECTRUM MILDEW RESISTANCE PROTEIN RPW8"/>
    <property type="match status" value="1"/>
</dbReference>
<proteinExistence type="predicted"/>
<gene>
    <name evidence="6" type="primary">LOC132800240</name>
</gene>
<dbReference type="PRINTS" id="PR00364">
    <property type="entry name" value="DISEASERSIST"/>
</dbReference>
<keyword evidence="3" id="KW-0732">Signal</keyword>
<reference evidence="6" key="1">
    <citation type="submission" date="2025-08" db="UniProtKB">
        <authorList>
            <consortium name="RefSeq"/>
        </authorList>
    </citation>
    <scope>IDENTIFICATION</scope>
    <source>
        <tissue evidence="6">Seedling</tissue>
    </source>
</reference>
<feature type="signal peptide" evidence="3">
    <location>
        <begin position="1"/>
        <end position="16"/>
    </location>
</feature>
<feature type="coiled-coil region" evidence="2">
    <location>
        <begin position="67"/>
        <end position="94"/>
    </location>
</feature>
<dbReference type="GeneID" id="132800240"/>
<feature type="chain" id="PRO_5046293114" evidence="3">
    <location>
        <begin position="17"/>
        <end position="356"/>
    </location>
</feature>
<accession>A0ABM3ZYD6</accession>
<evidence type="ECO:0000256" key="2">
    <source>
        <dbReference type="SAM" id="Coils"/>
    </source>
</evidence>
<dbReference type="InterPro" id="IPR002182">
    <property type="entry name" value="NB-ARC"/>
</dbReference>
<dbReference type="InterPro" id="IPR042197">
    <property type="entry name" value="Apaf_helical"/>
</dbReference>
<evidence type="ECO:0000313" key="6">
    <source>
        <dbReference type="RefSeq" id="XP_060669483.1"/>
    </source>
</evidence>
<dbReference type="PANTHER" id="PTHR36766:SF51">
    <property type="entry name" value="DISEASE RESISTANCE RPP13-LIKE PROTEIN 1"/>
    <property type="match status" value="1"/>
</dbReference>
<evidence type="ECO:0000259" key="4">
    <source>
        <dbReference type="Pfam" id="PF00931"/>
    </source>
</evidence>
<dbReference type="Proteomes" id="UP001652623">
    <property type="component" value="Chromosome 12"/>
</dbReference>
<organism evidence="5 6">
    <name type="scientific">Ziziphus jujuba</name>
    <name type="common">Chinese jujube</name>
    <name type="synonym">Ziziphus sativa</name>
    <dbReference type="NCBI Taxonomy" id="326968"/>
    <lineage>
        <taxon>Eukaryota</taxon>
        <taxon>Viridiplantae</taxon>
        <taxon>Streptophyta</taxon>
        <taxon>Embryophyta</taxon>
        <taxon>Tracheophyta</taxon>
        <taxon>Spermatophyta</taxon>
        <taxon>Magnoliopsida</taxon>
        <taxon>eudicotyledons</taxon>
        <taxon>Gunneridae</taxon>
        <taxon>Pentapetalae</taxon>
        <taxon>rosids</taxon>
        <taxon>fabids</taxon>
        <taxon>Rosales</taxon>
        <taxon>Rhamnaceae</taxon>
        <taxon>Paliureae</taxon>
        <taxon>Ziziphus</taxon>
    </lineage>
</organism>
<keyword evidence="1" id="KW-0611">Plant defense</keyword>
<sequence>MAVALVGGALLSATLRVVFDRLARREVVDYLRGKKISDQLINNLKTPISYDLLDEIETHALQCNLKAESTKSSKANMKKKLEEILKRLKFLEERLYVLGLIKGVDEKPSPRPPTTSLIEESEVYDRDVDMEAIIKLLLTDDHEGRNKVSVIPIVGMGGIGKTTLAQSVYNDHTVEKHFNIKSWVYVSEEFDICRVTKTVLCAVTKSHSHCYDETNLDLLQTRLKEGLTGKKFLIVLDDVWNEDYTDWKKMSSPFNYGAQGSKIIVTTRNKKVADITGTIPAHYHLAHLKDEDCWKLFEKHAFDKIRDSGICQVLEKIGRGIVKKCNGLPLAAKSLGGLLCSKEDINEWKRVLKSEI</sequence>
<dbReference type="InterPro" id="IPR027417">
    <property type="entry name" value="P-loop_NTPase"/>
</dbReference>
<dbReference type="SUPFAM" id="SSF52540">
    <property type="entry name" value="P-loop containing nucleoside triphosphate hydrolases"/>
    <property type="match status" value="1"/>
</dbReference>
<evidence type="ECO:0000256" key="3">
    <source>
        <dbReference type="SAM" id="SignalP"/>
    </source>
</evidence>
<evidence type="ECO:0000256" key="1">
    <source>
        <dbReference type="ARBA" id="ARBA00022821"/>
    </source>
</evidence>